<proteinExistence type="predicted"/>
<organism evidence="1 2">
    <name type="scientific">Agrobacterium tumefaciens str. B6</name>
    <dbReference type="NCBI Taxonomy" id="1183423"/>
    <lineage>
        <taxon>Bacteria</taxon>
        <taxon>Pseudomonadati</taxon>
        <taxon>Pseudomonadota</taxon>
        <taxon>Alphaproteobacteria</taxon>
        <taxon>Hyphomicrobiales</taxon>
        <taxon>Rhizobiaceae</taxon>
        <taxon>Rhizobium/Agrobacterium group</taxon>
        <taxon>Agrobacterium</taxon>
        <taxon>Agrobacterium tumefaciens complex</taxon>
    </lineage>
</organism>
<dbReference type="Proteomes" id="UP000192074">
    <property type="component" value="Unassembled WGS sequence"/>
</dbReference>
<dbReference type="AlphaFoldDB" id="A0A822VDN5"/>
<evidence type="ECO:0000313" key="1">
    <source>
        <dbReference type="EMBL" id="CVI25213.1"/>
    </source>
</evidence>
<dbReference type="EMBL" id="FCNL01000042">
    <property type="protein sequence ID" value="CVI25213.1"/>
    <property type="molecule type" value="Genomic_DNA"/>
</dbReference>
<sequence>MRRALKKPDRKIRLKLPDLYGQGGLDNMFAAGGLADAALPVNRDKVAHLPIVNGPRYIGLWFVR</sequence>
<evidence type="ECO:0000313" key="2">
    <source>
        <dbReference type="Proteomes" id="UP000192074"/>
    </source>
</evidence>
<protein>
    <submittedName>
        <fullName evidence="1">Uncharacterized protein</fullName>
    </submittedName>
</protein>
<gene>
    <name evidence="1" type="ORF">AGR4A_pAt30028</name>
</gene>
<comment type="caution">
    <text evidence="1">The sequence shown here is derived from an EMBL/GenBank/DDBJ whole genome shotgun (WGS) entry which is preliminary data.</text>
</comment>
<accession>A0A822VDN5</accession>
<reference evidence="1 2" key="1">
    <citation type="submission" date="2016-01" db="EMBL/GenBank/DDBJ databases">
        <authorList>
            <person name="Regsiter A."/>
            <person name="william w."/>
        </authorList>
    </citation>
    <scope>NUCLEOTIDE SEQUENCE [LARGE SCALE GENOMIC DNA]</scope>
    <source>
        <strain evidence="1 2">B6</strain>
    </source>
</reference>
<name>A0A822VDN5_AGRTU</name>